<proteinExistence type="predicted"/>
<dbReference type="PANTHER" id="PTHR47590:SF1">
    <property type="entry name" value="F-BOX_KELCH-REPEAT PROTEIN SKIP25"/>
    <property type="match status" value="1"/>
</dbReference>
<accession>A0ABD3BPE1</accession>
<dbReference type="PANTHER" id="PTHR47590">
    <property type="entry name" value="F-BOX/KELCH-REPEAT PROTEIN SKIP25"/>
    <property type="match status" value="1"/>
</dbReference>
<evidence type="ECO:0000313" key="1">
    <source>
        <dbReference type="EMBL" id="KAL3619083.1"/>
    </source>
</evidence>
<evidence type="ECO:0000313" key="2">
    <source>
        <dbReference type="Proteomes" id="UP001632038"/>
    </source>
</evidence>
<dbReference type="InterPro" id="IPR015915">
    <property type="entry name" value="Kelch-typ_b-propeller"/>
</dbReference>
<gene>
    <name evidence="1" type="ORF">CASFOL_036653</name>
</gene>
<name>A0ABD3BPE1_9LAMI</name>
<reference evidence="2" key="1">
    <citation type="journal article" date="2024" name="IScience">
        <title>Strigolactones Initiate the Formation of Haustorium-like Structures in Castilleja.</title>
        <authorList>
            <person name="Buerger M."/>
            <person name="Peterson D."/>
            <person name="Chory J."/>
        </authorList>
    </citation>
    <scope>NUCLEOTIDE SEQUENCE [LARGE SCALE GENOMIC DNA]</scope>
</reference>
<dbReference type="SUPFAM" id="SSF81383">
    <property type="entry name" value="F-box domain"/>
    <property type="match status" value="1"/>
</dbReference>
<dbReference type="InterPro" id="IPR036047">
    <property type="entry name" value="F-box-like_dom_sf"/>
</dbReference>
<dbReference type="EMBL" id="JAVIJP010000069">
    <property type="protein sequence ID" value="KAL3619083.1"/>
    <property type="molecule type" value="Genomic_DNA"/>
</dbReference>
<sequence>MTNPILPALQFSATAGDMNHLRFKRRKMAEDHHPSLFPGLPDDIAKLFLSLVPPSTLYYVCRSWRSLIYTPSFPPFLSLYAVVSPSTPAQNHISNHLEVCSFDPISCKWNTLPSPPSDPPPQILIRHRSFISRKIPIQSVTVSGSLVVLAATDDQFLPALSQPLVFNPMSGKWSNGPRLSTPRRWCAAGASGRTIYVASGVGASYNSEVARTVDRWELDPKQGDHEHCEWRRMGSLKDVKFCRDAIEAVGWRGKLCMVNVKGDAAKDGIMYDVESDRWEKMPEGMLMGWKGPVAAMAEETIYAVDENKGLLKKYDDLRDAWVAVVEDSMLIGAQQVAAAGGRVCVLCDDGVRIVVVDVASPEARLWVVDAPPGVQVVGIHILPRVAG</sequence>
<dbReference type="Gene3D" id="2.120.10.80">
    <property type="entry name" value="Kelch-type beta propeller"/>
    <property type="match status" value="1"/>
</dbReference>
<evidence type="ECO:0008006" key="3">
    <source>
        <dbReference type="Google" id="ProtNLM"/>
    </source>
</evidence>
<dbReference type="SUPFAM" id="SSF117281">
    <property type="entry name" value="Kelch motif"/>
    <property type="match status" value="1"/>
</dbReference>
<dbReference type="AlphaFoldDB" id="A0ABD3BPE1"/>
<comment type="caution">
    <text evidence="1">The sequence shown here is derived from an EMBL/GenBank/DDBJ whole genome shotgun (WGS) entry which is preliminary data.</text>
</comment>
<organism evidence="1 2">
    <name type="scientific">Castilleja foliolosa</name>
    <dbReference type="NCBI Taxonomy" id="1961234"/>
    <lineage>
        <taxon>Eukaryota</taxon>
        <taxon>Viridiplantae</taxon>
        <taxon>Streptophyta</taxon>
        <taxon>Embryophyta</taxon>
        <taxon>Tracheophyta</taxon>
        <taxon>Spermatophyta</taxon>
        <taxon>Magnoliopsida</taxon>
        <taxon>eudicotyledons</taxon>
        <taxon>Gunneridae</taxon>
        <taxon>Pentapetalae</taxon>
        <taxon>asterids</taxon>
        <taxon>lamiids</taxon>
        <taxon>Lamiales</taxon>
        <taxon>Orobanchaceae</taxon>
        <taxon>Pedicularideae</taxon>
        <taxon>Castillejinae</taxon>
        <taxon>Castilleja</taxon>
    </lineage>
</organism>
<protein>
    <recommendedName>
        <fullName evidence="3">F-box/kelch-repeat protein SKIP25</fullName>
    </recommendedName>
</protein>
<keyword evidence="2" id="KW-1185">Reference proteome</keyword>
<dbReference type="Proteomes" id="UP001632038">
    <property type="component" value="Unassembled WGS sequence"/>
</dbReference>